<dbReference type="InterPro" id="IPR036388">
    <property type="entry name" value="WH-like_DNA-bd_sf"/>
</dbReference>
<dbReference type="InterPro" id="IPR051815">
    <property type="entry name" value="Molybdate_resp_trans_reg"/>
</dbReference>
<dbReference type="InterPro" id="IPR036390">
    <property type="entry name" value="WH_DNA-bd_sf"/>
</dbReference>
<dbReference type="GO" id="GO:0003677">
    <property type="term" value="F:DNA binding"/>
    <property type="evidence" value="ECO:0007669"/>
    <property type="project" value="UniProtKB-KW"/>
</dbReference>
<dbReference type="PANTHER" id="PTHR30432">
    <property type="entry name" value="TRANSCRIPTIONAL REGULATOR MODE"/>
    <property type="match status" value="1"/>
</dbReference>
<dbReference type="Proteomes" id="UP000095544">
    <property type="component" value="Unassembled WGS sequence"/>
</dbReference>
<organism evidence="2 3">
    <name type="scientific">Faecalicatena contorta</name>
    <dbReference type="NCBI Taxonomy" id="39482"/>
    <lineage>
        <taxon>Bacteria</taxon>
        <taxon>Bacillati</taxon>
        <taxon>Bacillota</taxon>
        <taxon>Clostridia</taxon>
        <taxon>Lachnospirales</taxon>
        <taxon>Lachnospiraceae</taxon>
        <taxon>Faecalicatena</taxon>
    </lineage>
</organism>
<evidence type="ECO:0000313" key="3">
    <source>
        <dbReference type="Proteomes" id="UP000095544"/>
    </source>
</evidence>
<name>A0A174DA17_9FIRM</name>
<dbReference type="EMBL" id="CYZU01000011">
    <property type="protein sequence ID" value="CUO20880.1"/>
    <property type="molecule type" value="Genomic_DNA"/>
</dbReference>
<dbReference type="OrthoDB" id="285216at2"/>
<dbReference type="AlphaFoldDB" id="A0A174DA17"/>
<dbReference type="RefSeq" id="WP_050641322.1">
    <property type="nucleotide sequence ID" value="NZ_CABKUE010000009.1"/>
</dbReference>
<sequence length="116" mass="13367">MFHPVIKLKVYNEDLVFGPGLITLLEYLRQTGSMKEACAAMGMSYSKGWKIVNRAEKELGYELLLRRHGGSMGGKCELTEKGDSLVTRYRNMEKMVNQKTQQAFKEYFPEYTVETQ</sequence>
<dbReference type="InterPro" id="IPR000847">
    <property type="entry name" value="LysR_HTH_N"/>
</dbReference>
<dbReference type="Gene3D" id="1.10.10.10">
    <property type="entry name" value="Winged helix-like DNA-binding domain superfamily/Winged helix DNA-binding domain"/>
    <property type="match status" value="1"/>
</dbReference>
<reference evidence="2 3" key="1">
    <citation type="submission" date="2015-09" db="EMBL/GenBank/DDBJ databases">
        <authorList>
            <consortium name="Pathogen Informatics"/>
        </authorList>
    </citation>
    <scope>NUCLEOTIDE SEQUENCE [LARGE SCALE GENOMIC DNA]</scope>
    <source>
        <strain evidence="2 3">2789STDY5834876</strain>
    </source>
</reference>
<dbReference type="SUPFAM" id="SSF46785">
    <property type="entry name" value="Winged helix' DNA-binding domain"/>
    <property type="match status" value="1"/>
</dbReference>
<protein>
    <submittedName>
        <fullName evidence="2">DNA-binding transcriptional regulator ModE</fullName>
    </submittedName>
</protein>
<dbReference type="GO" id="GO:0003700">
    <property type="term" value="F:DNA-binding transcription factor activity"/>
    <property type="evidence" value="ECO:0007669"/>
    <property type="project" value="InterPro"/>
</dbReference>
<feature type="domain" description="HTH lysR-type" evidence="1">
    <location>
        <begin position="24"/>
        <end position="82"/>
    </location>
</feature>
<dbReference type="STRING" id="39482.ERS852491_01568"/>
<dbReference type="PANTHER" id="PTHR30432:SF1">
    <property type="entry name" value="DNA-BINDING TRANSCRIPTIONAL DUAL REGULATOR MODE"/>
    <property type="match status" value="1"/>
</dbReference>
<gene>
    <name evidence="2" type="ORF">ERS852491_01568</name>
</gene>
<dbReference type="Pfam" id="PF00126">
    <property type="entry name" value="HTH_1"/>
    <property type="match status" value="1"/>
</dbReference>
<proteinExistence type="predicted"/>
<accession>A0A174DA17</accession>
<evidence type="ECO:0000313" key="2">
    <source>
        <dbReference type="EMBL" id="CUO20880.1"/>
    </source>
</evidence>
<evidence type="ECO:0000259" key="1">
    <source>
        <dbReference type="Pfam" id="PF00126"/>
    </source>
</evidence>
<keyword evidence="2" id="KW-0238">DNA-binding</keyword>